<keyword evidence="3" id="KW-0808">Transferase</keyword>
<dbReference type="GO" id="GO:0016747">
    <property type="term" value="F:acyltransferase activity, transferring groups other than amino-acyl groups"/>
    <property type="evidence" value="ECO:0007669"/>
    <property type="project" value="InterPro"/>
</dbReference>
<dbReference type="HOGENOM" id="CLU_047004_1_0_9"/>
<dbReference type="EMBL" id="CP006905">
    <property type="protein sequence ID" value="AIY83967.1"/>
    <property type="molecule type" value="Genomic_DNA"/>
</dbReference>
<evidence type="ECO:0000313" key="4">
    <source>
        <dbReference type="Proteomes" id="UP000030635"/>
    </source>
</evidence>
<dbReference type="KEGG" id="cbv:U729_2011"/>
<keyword evidence="1" id="KW-0472">Membrane</keyword>
<evidence type="ECO:0000313" key="3">
    <source>
        <dbReference type="EMBL" id="AIY83967.1"/>
    </source>
</evidence>
<feature type="transmembrane region" description="Helical" evidence="1">
    <location>
        <begin position="225"/>
        <end position="252"/>
    </location>
</feature>
<feature type="transmembrane region" description="Helical" evidence="1">
    <location>
        <begin position="264"/>
        <end position="282"/>
    </location>
</feature>
<evidence type="ECO:0000259" key="2">
    <source>
        <dbReference type="Pfam" id="PF01757"/>
    </source>
</evidence>
<accession>A0A0A7FWI0</accession>
<organism evidence="3 4">
    <name type="scientific">Clostridium baratii str. Sullivan</name>
    <dbReference type="NCBI Taxonomy" id="1415775"/>
    <lineage>
        <taxon>Bacteria</taxon>
        <taxon>Bacillati</taxon>
        <taxon>Bacillota</taxon>
        <taxon>Clostridia</taxon>
        <taxon>Eubacteriales</taxon>
        <taxon>Clostridiaceae</taxon>
        <taxon>Clostridium</taxon>
    </lineage>
</organism>
<feature type="domain" description="Acyltransferase 3" evidence="2">
    <location>
        <begin position="11"/>
        <end position="308"/>
    </location>
</feature>
<dbReference type="PANTHER" id="PTHR37312">
    <property type="entry name" value="MEMBRANE-BOUND ACYLTRANSFERASE YKRP-RELATED"/>
    <property type="match status" value="1"/>
</dbReference>
<sequence length="325" mass="37732">MEIQVKHRDFYFDTLKGFLILCVIIGNSLELADPQNINIHYFILFLYVFHMPLFTFVSGYFSKLSKRTTVQKVKETFKIYFFAQLAYTIFYRYILGNTGHKFELFYPKWTLWYLLSLTCWYVLSDYVTNNKKWFIGSIIVSLLIGFDGTIGSLGSVSRTIFFLPFFIAGMTFDKEYIDIIKKHLGKLLALSIAILVVLYFLSPYIKIESFFEYLSYSNAEYTNLIFPLCIRAFHYIAAFTVGALILGLVPNIKTIITPIGRSSLILYLLHSGVSDALIYSGIARYDNIFYLLISEFIIVIITVILTFAFLKLKNIYYNKKISTQN</sequence>
<dbReference type="Pfam" id="PF01757">
    <property type="entry name" value="Acyl_transf_3"/>
    <property type="match status" value="1"/>
</dbReference>
<protein>
    <submittedName>
        <fullName evidence="3">Acyltransferase family protein</fullName>
    </submittedName>
</protein>
<gene>
    <name evidence="3" type="ORF">U729_2011</name>
</gene>
<feature type="transmembrane region" description="Helical" evidence="1">
    <location>
        <begin position="12"/>
        <end position="29"/>
    </location>
</feature>
<evidence type="ECO:0000256" key="1">
    <source>
        <dbReference type="SAM" id="Phobius"/>
    </source>
</evidence>
<dbReference type="STRING" id="1561.NPD11_1001"/>
<feature type="transmembrane region" description="Helical" evidence="1">
    <location>
        <begin position="133"/>
        <end position="150"/>
    </location>
</feature>
<feature type="transmembrane region" description="Helical" evidence="1">
    <location>
        <begin position="41"/>
        <end position="61"/>
    </location>
</feature>
<feature type="transmembrane region" description="Helical" evidence="1">
    <location>
        <begin position="184"/>
        <end position="205"/>
    </location>
</feature>
<dbReference type="OrthoDB" id="6623990at2"/>
<dbReference type="RefSeq" id="WP_052139522.1">
    <property type="nucleotide sequence ID" value="NZ_CP006905.1"/>
</dbReference>
<dbReference type="InterPro" id="IPR002656">
    <property type="entry name" value="Acyl_transf_3_dom"/>
</dbReference>
<keyword evidence="4" id="KW-1185">Reference proteome</keyword>
<keyword evidence="1" id="KW-0812">Transmembrane</keyword>
<feature type="transmembrane region" description="Helical" evidence="1">
    <location>
        <begin position="109"/>
        <end position="126"/>
    </location>
</feature>
<dbReference type="Proteomes" id="UP000030635">
    <property type="component" value="Chromosome"/>
</dbReference>
<dbReference type="AlphaFoldDB" id="A0A0A7FWI0"/>
<dbReference type="PANTHER" id="PTHR37312:SF1">
    <property type="entry name" value="MEMBRANE-BOUND ACYLTRANSFERASE YKRP-RELATED"/>
    <property type="match status" value="1"/>
</dbReference>
<feature type="transmembrane region" description="Helical" evidence="1">
    <location>
        <begin position="77"/>
        <end position="94"/>
    </location>
</feature>
<proteinExistence type="predicted"/>
<dbReference type="InterPro" id="IPR052734">
    <property type="entry name" value="Nod_factor_acetyltransferase"/>
</dbReference>
<keyword evidence="3" id="KW-0012">Acyltransferase</keyword>
<feature type="transmembrane region" description="Helical" evidence="1">
    <location>
        <begin position="288"/>
        <end position="310"/>
    </location>
</feature>
<reference evidence="3 4" key="1">
    <citation type="journal article" date="2015" name="Infect. Genet. Evol.">
        <title>Genomic sequences of six botulinum neurotoxin-producing strains representing three clostridial species illustrate the mobility and diversity of botulinum neurotoxin genes.</title>
        <authorList>
            <person name="Smith T.J."/>
            <person name="Hill K.K."/>
            <person name="Xie G."/>
            <person name="Foley B.T."/>
            <person name="Williamson C.H."/>
            <person name="Foster J.T."/>
            <person name="Johnson S.L."/>
            <person name="Chertkov O."/>
            <person name="Teshima H."/>
            <person name="Gibbons H.S."/>
            <person name="Johnsky L.A."/>
            <person name="Karavis M.A."/>
            <person name="Smith L.A."/>
        </authorList>
    </citation>
    <scope>NUCLEOTIDE SEQUENCE [LARGE SCALE GENOMIC DNA]</scope>
    <source>
        <strain evidence="3">Sullivan</strain>
    </source>
</reference>
<name>A0A0A7FWI0_9CLOT</name>
<keyword evidence="1" id="KW-1133">Transmembrane helix</keyword>
<dbReference type="eggNOG" id="COG3594">
    <property type="taxonomic scope" value="Bacteria"/>
</dbReference>